<reference evidence="6" key="1">
    <citation type="submission" date="2022-01" db="EMBL/GenBank/DDBJ databases">
        <authorList>
            <person name="Jo J.-H."/>
            <person name="Im W.-T."/>
        </authorList>
    </citation>
    <scope>NUCLEOTIDE SEQUENCE</scope>
    <source>
        <strain evidence="6">I2-34</strain>
    </source>
</reference>
<keyword evidence="3 4" id="KW-0732">Signal</keyword>
<evidence type="ECO:0000256" key="1">
    <source>
        <dbReference type="ARBA" id="ARBA00004418"/>
    </source>
</evidence>
<dbReference type="EMBL" id="JAKLTQ010000010">
    <property type="protein sequence ID" value="MCG2622981.1"/>
    <property type="molecule type" value="Genomic_DNA"/>
</dbReference>
<dbReference type="Pfam" id="PF09084">
    <property type="entry name" value="NMT1"/>
    <property type="match status" value="1"/>
</dbReference>
<accession>A0ABS9L8H7</accession>
<evidence type="ECO:0000259" key="5">
    <source>
        <dbReference type="Pfam" id="PF09084"/>
    </source>
</evidence>
<organism evidence="6 7">
    <name type="scientific">Arthrobacter hankyongi</name>
    <dbReference type="NCBI Taxonomy" id="2904801"/>
    <lineage>
        <taxon>Bacteria</taxon>
        <taxon>Bacillati</taxon>
        <taxon>Actinomycetota</taxon>
        <taxon>Actinomycetes</taxon>
        <taxon>Micrococcales</taxon>
        <taxon>Micrococcaceae</taxon>
        <taxon>Arthrobacter</taxon>
    </lineage>
</organism>
<dbReference type="Gene3D" id="3.40.190.10">
    <property type="entry name" value="Periplasmic binding protein-like II"/>
    <property type="match status" value="2"/>
</dbReference>
<feature type="domain" description="SsuA/THI5-like" evidence="5">
    <location>
        <begin position="52"/>
        <end position="268"/>
    </location>
</feature>
<feature type="signal peptide" evidence="4">
    <location>
        <begin position="1"/>
        <end position="25"/>
    </location>
</feature>
<protein>
    <submittedName>
        <fullName evidence="6">ABC transporter substrate-binding protein</fullName>
    </submittedName>
</protein>
<comment type="subcellular location">
    <subcellularLocation>
        <location evidence="1">Periplasm</location>
    </subcellularLocation>
</comment>
<sequence>MLKIHRTVLAGVITLAVALTGTACSAGTTSAAGIKSEDGTTAVTVSLPPIVDTAPVYIALEKGLFKKHGLDVKVAATPSMAASIPAVVSGASQFGILGAVDVMQASAAGLPLKMIGNTTVTTDKPLESPEKVYVAKDSSIKAPTDLNGKTIAVSGLGGAGELSLRAALDKSGADSDKIKFLEVPLDSMLDSLKRGQVDAINTISPFTNAAEKSGARYLFSAGAEAVPNALQFVLTTSAKFMEQNPKTVEDFRAALDEATTYAAENPDAVRKILPTFSGTPKELAEVMQLPVFSTDFSVKRARIWSDLMTDYGFVKGNIDINSLVVPKG</sequence>
<gene>
    <name evidence="6" type="ORF">LVY72_13850</name>
</gene>
<dbReference type="PANTHER" id="PTHR30024">
    <property type="entry name" value="ALIPHATIC SULFONATES-BINDING PROTEIN-RELATED"/>
    <property type="match status" value="1"/>
</dbReference>
<evidence type="ECO:0000256" key="4">
    <source>
        <dbReference type="SAM" id="SignalP"/>
    </source>
</evidence>
<keyword evidence="7" id="KW-1185">Reference proteome</keyword>
<dbReference type="PANTHER" id="PTHR30024:SF47">
    <property type="entry name" value="TAURINE-BINDING PERIPLASMIC PROTEIN"/>
    <property type="match status" value="1"/>
</dbReference>
<comment type="similarity">
    <text evidence="2">Belongs to the bacterial solute-binding protein SsuA/TauA family.</text>
</comment>
<evidence type="ECO:0000313" key="6">
    <source>
        <dbReference type="EMBL" id="MCG2622981.1"/>
    </source>
</evidence>
<dbReference type="InterPro" id="IPR015168">
    <property type="entry name" value="SsuA/THI5"/>
</dbReference>
<dbReference type="Proteomes" id="UP001165368">
    <property type="component" value="Unassembled WGS sequence"/>
</dbReference>
<feature type="chain" id="PRO_5046387696" evidence="4">
    <location>
        <begin position="26"/>
        <end position="328"/>
    </location>
</feature>
<name>A0ABS9L8H7_9MICC</name>
<dbReference type="PROSITE" id="PS51257">
    <property type="entry name" value="PROKAR_LIPOPROTEIN"/>
    <property type="match status" value="1"/>
</dbReference>
<evidence type="ECO:0000313" key="7">
    <source>
        <dbReference type="Proteomes" id="UP001165368"/>
    </source>
</evidence>
<dbReference type="SUPFAM" id="SSF53850">
    <property type="entry name" value="Periplasmic binding protein-like II"/>
    <property type="match status" value="1"/>
</dbReference>
<dbReference type="RefSeq" id="WP_237821836.1">
    <property type="nucleotide sequence ID" value="NZ_JAKLTQ010000010.1"/>
</dbReference>
<evidence type="ECO:0000256" key="3">
    <source>
        <dbReference type="ARBA" id="ARBA00022729"/>
    </source>
</evidence>
<proteinExistence type="inferred from homology"/>
<comment type="caution">
    <text evidence="6">The sequence shown here is derived from an EMBL/GenBank/DDBJ whole genome shotgun (WGS) entry which is preliminary data.</text>
</comment>
<evidence type="ECO:0000256" key="2">
    <source>
        <dbReference type="ARBA" id="ARBA00010742"/>
    </source>
</evidence>